<feature type="transmembrane region" description="Helical" evidence="7">
    <location>
        <begin position="143"/>
        <end position="161"/>
    </location>
</feature>
<evidence type="ECO:0000256" key="4">
    <source>
        <dbReference type="ARBA" id="ARBA00022801"/>
    </source>
</evidence>
<dbReference type="EMBL" id="BMGR01000006">
    <property type="protein sequence ID" value="GGG04580.1"/>
    <property type="molecule type" value="Genomic_DNA"/>
</dbReference>
<gene>
    <name evidence="9" type="ORF">GCM10010916_22020</name>
</gene>
<dbReference type="Pfam" id="PF01569">
    <property type="entry name" value="PAP2"/>
    <property type="match status" value="1"/>
</dbReference>
<feature type="domain" description="Phosphatidic acid phosphatase type 2/haloperoxidase" evidence="8">
    <location>
        <begin position="77"/>
        <end position="188"/>
    </location>
</feature>
<reference evidence="9" key="2">
    <citation type="submission" date="2020-09" db="EMBL/GenBank/DDBJ databases">
        <authorList>
            <person name="Sun Q."/>
            <person name="Zhou Y."/>
        </authorList>
    </citation>
    <scope>NUCLEOTIDE SEQUENCE</scope>
    <source>
        <strain evidence="9">CGMCC 1.12987</strain>
    </source>
</reference>
<evidence type="ECO:0000259" key="8">
    <source>
        <dbReference type="SMART" id="SM00014"/>
    </source>
</evidence>
<dbReference type="PANTHER" id="PTHR14969">
    <property type="entry name" value="SPHINGOSINE-1-PHOSPHATE PHOSPHOHYDROLASE"/>
    <property type="match status" value="1"/>
</dbReference>
<dbReference type="Proteomes" id="UP000644756">
    <property type="component" value="Unassembled WGS sequence"/>
</dbReference>
<dbReference type="SUPFAM" id="SSF48317">
    <property type="entry name" value="Acid phosphatase/Vanadium-dependent haloperoxidase"/>
    <property type="match status" value="1"/>
</dbReference>
<proteinExistence type="predicted"/>
<comment type="subcellular location">
    <subcellularLocation>
        <location evidence="1">Cell membrane</location>
        <topology evidence="1">Multi-pass membrane protein</topology>
    </subcellularLocation>
</comment>
<dbReference type="CDD" id="cd01610">
    <property type="entry name" value="PAP2_like"/>
    <property type="match status" value="1"/>
</dbReference>
<comment type="caution">
    <text evidence="9">The sequence shown here is derived from an EMBL/GenBank/DDBJ whole genome shotgun (WGS) entry which is preliminary data.</text>
</comment>
<feature type="transmembrane region" description="Helical" evidence="7">
    <location>
        <begin position="76"/>
        <end position="95"/>
    </location>
</feature>
<dbReference type="InterPro" id="IPR000326">
    <property type="entry name" value="PAP2/HPO"/>
</dbReference>
<evidence type="ECO:0000256" key="1">
    <source>
        <dbReference type="ARBA" id="ARBA00004651"/>
    </source>
</evidence>
<name>A0A917FUT8_9BACL</name>
<keyword evidence="4" id="KW-0378">Hydrolase</keyword>
<feature type="transmembrane region" description="Helical" evidence="7">
    <location>
        <begin position="173"/>
        <end position="192"/>
    </location>
</feature>
<dbReference type="AlphaFoldDB" id="A0A917FUT8"/>
<dbReference type="PANTHER" id="PTHR14969:SF62">
    <property type="entry name" value="DECAPRENYLPHOSPHORYL-5-PHOSPHORIBOSE PHOSPHATASE RV3807C-RELATED"/>
    <property type="match status" value="1"/>
</dbReference>
<dbReference type="InterPro" id="IPR036938">
    <property type="entry name" value="PAP2/HPO_sf"/>
</dbReference>
<dbReference type="RefSeq" id="WP_229725161.1">
    <property type="nucleotide sequence ID" value="NZ_BMGR01000006.1"/>
</dbReference>
<keyword evidence="10" id="KW-1185">Reference proteome</keyword>
<dbReference type="GO" id="GO:0016787">
    <property type="term" value="F:hydrolase activity"/>
    <property type="evidence" value="ECO:0007669"/>
    <property type="project" value="UniProtKB-KW"/>
</dbReference>
<evidence type="ECO:0000313" key="10">
    <source>
        <dbReference type="Proteomes" id="UP000644756"/>
    </source>
</evidence>
<dbReference type="Gene3D" id="1.20.144.10">
    <property type="entry name" value="Phosphatidic acid phosphatase type 2/haloperoxidase"/>
    <property type="match status" value="1"/>
</dbReference>
<sequence>MNKPIEETIMGRIRTWFQIGEKRMLLWANRRPINMALNKWLSRWLGTITHMGGATFTLVTALLIGLLAPYPWSTAGWQSLTAVAVSHIPVAIVKWKFKRLRPYQALENLNIGKRPLGDPSFPSGHTTAVFAWVIPLIMAEAALLPLLLPIALLIGLSVAWSRMYLGLHYPSDVAVGGAIGSLTALLVSAWWWSA</sequence>
<keyword evidence="5 7" id="KW-1133">Transmembrane helix</keyword>
<evidence type="ECO:0000256" key="3">
    <source>
        <dbReference type="ARBA" id="ARBA00022692"/>
    </source>
</evidence>
<reference evidence="9" key="1">
    <citation type="journal article" date="2014" name="Int. J. Syst. Evol. Microbiol.">
        <title>Complete genome sequence of Corynebacterium casei LMG S-19264T (=DSM 44701T), isolated from a smear-ripened cheese.</title>
        <authorList>
            <consortium name="US DOE Joint Genome Institute (JGI-PGF)"/>
            <person name="Walter F."/>
            <person name="Albersmeier A."/>
            <person name="Kalinowski J."/>
            <person name="Ruckert C."/>
        </authorList>
    </citation>
    <scope>NUCLEOTIDE SEQUENCE</scope>
    <source>
        <strain evidence="9">CGMCC 1.12987</strain>
    </source>
</reference>
<evidence type="ECO:0000256" key="6">
    <source>
        <dbReference type="ARBA" id="ARBA00023136"/>
    </source>
</evidence>
<accession>A0A917FUT8</accession>
<dbReference type="SMART" id="SM00014">
    <property type="entry name" value="acidPPc"/>
    <property type="match status" value="1"/>
</dbReference>
<dbReference type="GO" id="GO:0005886">
    <property type="term" value="C:plasma membrane"/>
    <property type="evidence" value="ECO:0007669"/>
    <property type="project" value="UniProtKB-SubCell"/>
</dbReference>
<evidence type="ECO:0000256" key="7">
    <source>
        <dbReference type="SAM" id="Phobius"/>
    </source>
</evidence>
<keyword evidence="3 7" id="KW-0812">Transmembrane</keyword>
<keyword evidence="6 7" id="KW-0472">Membrane</keyword>
<feature type="transmembrane region" description="Helical" evidence="7">
    <location>
        <begin position="44"/>
        <end position="70"/>
    </location>
</feature>
<evidence type="ECO:0000256" key="2">
    <source>
        <dbReference type="ARBA" id="ARBA00022475"/>
    </source>
</evidence>
<keyword evidence="2" id="KW-1003">Cell membrane</keyword>
<organism evidence="9 10">
    <name type="scientific">Paenibacillus abyssi</name>
    <dbReference type="NCBI Taxonomy" id="1340531"/>
    <lineage>
        <taxon>Bacteria</taxon>
        <taxon>Bacillati</taxon>
        <taxon>Bacillota</taxon>
        <taxon>Bacilli</taxon>
        <taxon>Bacillales</taxon>
        <taxon>Paenibacillaceae</taxon>
        <taxon>Paenibacillus</taxon>
    </lineage>
</organism>
<protein>
    <submittedName>
        <fullName evidence="9">Phosphatidylglycerophosphatase B</fullName>
    </submittedName>
</protein>
<evidence type="ECO:0000313" key="9">
    <source>
        <dbReference type="EMBL" id="GGG04580.1"/>
    </source>
</evidence>
<evidence type="ECO:0000256" key="5">
    <source>
        <dbReference type="ARBA" id="ARBA00022989"/>
    </source>
</evidence>